<comment type="caution">
    <text evidence="2">The sequence shown here is derived from an EMBL/GenBank/DDBJ whole genome shotgun (WGS) entry which is preliminary data.</text>
</comment>
<sequence length="174" mass="18461">MSKTRYVVLTPFARPEIVAGTLRLRGIEAHVIGTKSGVCVVRDVKKPEFSDWDIAELLGGEPEGQTETEDPSDNPDNIAGPLSELSNYGVVLLSAELGDDVGGESGVSGVVTAVRYLSGKRSEEVQAGLLLNAVDLKVEQLIVGDIDLATHAIATADLTIDDVAKYLGVKKDEE</sequence>
<dbReference type="EMBL" id="JAUSQX010000001">
    <property type="protein sequence ID" value="MDP9805599.1"/>
    <property type="molecule type" value="Genomic_DNA"/>
</dbReference>
<name>A0ABT9NDY8_9ACTO</name>
<evidence type="ECO:0000256" key="1">
    <source>
        <dbReference type="SAM" id="MobiDB-lite"/>
    </source>
</evidence>
<proteinExistence type="predicted"/>
<keyword evidence="3" id="KW-1185">Reference proteome</keyword>
<dbReference type="Proteomes" id="UP001243212">
    <property type="component" value="Unassembled WGS sequence"/>
</dbReference>
<dbReference type="RefSeq" id="WP_307681872.1">
    <property type="nucleotide sequence ID" value="NZ_JAUSQX010000001.1"/>
</dbReference>
<accession>A0ABT9NDY8</accession>
<gene>
    <name evidence="2" type="ORF">J2S70_000181</name>
</gene>
<organism evidence="2 3">
    <name type="scientific">Trueperella bonasi</name>
    <dbReference type="NCBI Taxonomy" id="312286"/>
    <lineage>
        <taxon>Bacteria</taxon>
        <taxon>Bacillati</taxon>
        <taxon>Actinomycetota</taxon>
        <taxon>Actinomycetes</taxon>
        <taxon>Actinomycetales</taxon>
        <taxon>Actinomycetaceae</taxon>
        <taxon>Trueperella</taxon>
    </lineage>
</organism>
<reference evidence="2 3" key="1">
    <citation type="submission" date="2023-07" db="EMBL/GenBank/DDBJ databases">
        <title>Sequencing the genomes of 1000 actinobacteria strains.</title>
        <authorList>
            <person name="Klenk H.-P."/>
        </authorList>
    </citation>
    <scope>NUCLEOTIDE SEQUENCE [LARGE SCALE GENOMIC DNA]</scope>
    <source>
        <strain evidence="2 3">DSM 17163</strain>
    </source>
</reference>
<feature type="compositionally biased region" description="Acidic residues" evidence="1">
    <location>
        <begin position="64"/>
        <end position="73"/>
    </location>
</feature>
<evidence type="ECO:0000313" key="3">
    <source>
        <dbReference type="Proteomes" id="UP001243212"/>
    </source>
</evidence>
<feature type="region of interest" description="Disordered" evidence="1">
    <location>
        <begin position="61"/>
        <end position="80"/>
    </location>
</feature>
<protein>
    <submittedName>
        <fullName evidence="2">Uncharacterized protein</fullName>
    </submittedName>
</protein>
<evidence type="ECO:0000313" key="2">
    <source>
        <dbReference type="EMBL" id="MDP9805599.1"/>
    </source>
</evidence>